<feature type="domain" description="Plastocyanin-like" evidence="6">
    <location>
        <begin position="355"/>
        <end position="468"/>
    </location>
</feature>
<dbReference type="InterPro" id="IPR045087">
    <property type="entry name" value="Cu-oxidase_fam"/>
</dbReference>
<keyword evidence="2" id="KW-0560">Oxidoreductase</keyword>
<dbReference type="SUPFAM" id="SSF49503">
    <property type="entry name" value="Cupredoxins"/>
    <property type="match status" value="3"/>
</dbReference>
<evidence type="ECO:0000313" key="8">
    <source>
        <dbReference type="EMBL" id="GMN88592.1"/>
    </source>
</evidence>
<sequence>MKQRTKVTAILIIFITLASIVAIYPYTNSNSTELFVIDKNLKVDGKNISVNTIEQSDGTWGYYATIGDEFNVTVKNKLKEPIVLHWHGLLLPNKDDGTELTQEYIKPNNSYSYKFKLNQSGTFWMHSHYGFQEQTYVEAPLIIYPKNYNNKNDIVVMFQDFSFKKPEKIMSDLKHNDNSNSNDHMHHMHKGDMDMKPNMQMDLNDVEYDDFLTNYKTDDNPEIKTVIPGQTYRLRFINGSASTNFWINLGDLKGKVIAVDGVDVKPYQSNIFQLAIAQRMDIEVTIPKAGTFPILGQVEGQKKQTGIILTTDKSNEDLTVSKEASIDLGAFNYKQLEMLHPKKDSIKVDNVEKTIDLKLTGNMKDYVWKINDQTWPNVTPIELKYGKTYLFEIDNETEMPHPIHIHGHDFKVVKINGKSIDDGVIRDTLYVEPKSSVTIALKANELGKWFIHCHMLYHMHSGMMTFIETKRTNV</sequence>
<keyword evidence="4" id="KW-1133">Transmembrane helix</keyword>
<evidence type="ECO:0000259" key="5">
    <source>
        <dbReference type="Pfam" id="PF00394"/>
    </source>
</evidence>
<dbReference type="Gene3D" id="2.60.40.420">
    <property type="entry name" value="Cupredoxins - blue copper proteins"/>
    <property type="match status" value="3"/>
</dbReference>
<dbReference type="Pfam" id="PF00394">
    <property type="entry name" value="Cu-oxidase"/>
    <property type="match status" value="1"/>
</dbReference>
<reference evidence="8 9" key="1">
    <citation type="journal article" date="2024" name="Dis. Aquat. Organ.">
        <title>Francisella sciaenopsi sp. nov. isolated from diseased red drum Sciaenops ocellatus in Florida, USA.</title>
        <authorList>
            <person name="Kawahara M."/>
            <person name="Cody T.T."/>
            <person name="Yanong R.P.E."/>
            <person name="Henderson E."/>
            <person name="Yazdi Z."/>
            <person name="Soto E."/>
        </authorList>
    </citation>
    <scope>NUCLEOTIDE SEQUENCE [LARGE SCALE GENOMIC DNA]</scope>
    <source>
        <strain evidence="8 9">R22-20-7</strain>
    </source>
</reference>
<dbReference type="Proteomes" id="UP001628164">
    <property type="component" value="Unassembled WGS sequence"/>
</dbReference>
<keyword evidence="3" id="KW-0186">Copper</keyword>
<dbReference type="Pfam" id="PF07731">
    <property type="entry name" value="Cu-oxidase_2"/>
    <property type="match status" value="1"/>
</dbReference>
<dbReference type="PANTHER" id="PTHR11709:SF394">
    <property type="entry name" value="FI03373P-RELATED"/>
    <property type="match status" value="1"/>
</dbReference>
<evidence type="ECO:0000259" key="6">
    <source>
        <dbReference type="Pfam" id="PF07731"/>
    </source>
</evidence>
<gene>
    <name evidence="8" type="ORF">fsci_00780</name>
</gene>
<feature type="domain" description="Plastocyanin-like" evidence="5">
    <location>
        <begin position="195"/>
        <end position="298"/>
    </location>
</feature>
<keyword evidence="4" id="KW-0812">Transmembrane</keyword>
<keyword evidence="9" id="KW-1185">Reference proteome</keyword>
<feature type="domain" description="Plastocyanin-like" evidence="7">
    <location>
        <begin position="64"/>
        <end position="147"/>
    </location>
</feature>
<evidence type="ECO:0000313" key="9">
    <source>
        <dbReference type="Proteomes" id="UP001628164"/>
    </source>
</evidence>
<evidence type="ECO:0000259" key="7">
    <source>
        <dbReference type="Pfam" id="PF07732"/>
    </source>
</evidence>
<comment type="caution">
    <text evidence="8">The sequence shown here is derived from an EMBL/GenBank/DDBJ whole genome shotgun (WGS) entry which is preliminary data.</text>
</comment>
<dbReference type="Pfam" id="PF07732">
    <property type="entry name" value="Cu-oxidase_3"/>
    <property type="match status" value="1"/>
</dbReference>
<dbReference type="RefSeq" id="WP_407876512.1">
    <property type="nucleotide sequence ID" value="NZ_BTHG01000001.1"/>
</dbReference>
<dbReference type="PROSITE" id="PS00080">
    <property type="entry name" value="MULTICOPPER_OXIDASE2"/>
    <property type="match status" value="1"/>
</dbReference>
<name>A0ABQ6PCV0_9GAMM</name>
<dbReference type="InterPro" id="IPR002355">
    <property type="entry name" value="Cu_oxidase_Cu_BS"/>
</dbReference>
<dbReference type="InterPro" id="IPR008972">
    <property type="entry name" value="Cupredoxin"/>
</dbReference>
<dbReference type="InterPro" id="IPR011707">
    <property type="entry name" value="Cu-oxidase-like_N"/>
</dbReference>
<feature type="transmembrane region" description="Helical" evidence="4">
    <location>
        <begin position="7"/>
        <end position="26"/>
    </location>
</feature>
<dbReference type="EMBL" id="BTHG01000001">
    <property type="protein sequence ID" value="GMN88592.1"/>
    <property type="molecule type" value="Genomic_DNA"/>
</dbReference>
<accession>A0ABQ6PCV0</accession>
<dbReference type="InterPro" id="IPR033138">
    <property type="entry name" value="Cu_oxidase_CS"/>
</dbReference>
<organism evidence="8 9">
    <name type="scientific">Francisella sciaenopsi</name>
    <dbReference type="NCBI Taxonomy" id="3055034"/>
    <lineage>
        <taxon>Bacteria</taxon>
        <taxon>Pseudomonadati</taxon>
        <taxon>Pseudomonadota</taxon>
        <taxon>Gammaproteobacteria</taxon>
        <taxon>Thiotrichales</taxon>
        <taxon>Francisellaceae</taxon>
        <taxon>Francisella</taxon>
    </lineage>
</organism>
<dbReference type="PANTHER" id="PTHR11709">
    <property type="entry name" value="MULTI-COPPER OXIDASE"/>
    <property type="match status" value="1"/>
</dbReference>
<evidence type="ECO:0000256" key="3">
    <source>
        <dbReference type="ARBA" id="ARBA00023008"/>
    </source>
</evidence>
<dbReference type="InterPro" id="IPR001117">
    <property type="entry name" value="Cu-oxidase_2nd"/>
</dbReference>
<protein>
    <submittedName>
        <fullName evidence="8">Multicopper oxidase family protein</fullName>
    </submittedName>
</protein>
<dbReference type="CDD" id="cd13887">
    <property type="entry name" value="CuRO_2_MCO_like_2"/>
    <property type="match status" value="1"/>
</dbReference>
<evidence type="ECO:0000256" key="2">
    <source>
        <dbReference type="ARBA" id="ARBA00023002"/>
    </source>
</evidence>
<dbReference type="PROSITE" id="PS00079">
    <property type="entry name" value="MULTICOPPER_OXIDASE1"/>
    <property type="match status" value="1"/>
</dbReference>
<dbReference type="InterPro" id="IPR011706">
    <property type="entry name" value="Cu-oxidase_C"/>
</dbReference>
<proteinExistence type="predicted"/>
<evidence type="ECO:0000256" key="1">
    <source>
        <dbReference type="ARBA" id="ARBA00022723"/>
    </source>
</evidence>
<keyword evidence="4" id="KW-0472">Membrane</keyword>
<dbReference type="CDD" id="cd13865">
    <property type="entry name" value="CuRO_1_LCC_like_3"/>
    <property type="match status" value="1"/>
</dbReference>
<dbReference type="CDD" id="cd13896">
    <property type="entry name" value="CuRO_3_CopA"/>
    <property type="match status" value="1"/>
</dbReference>
<keyword evidence="1" id="KW-0479">Metal-binding</keyword>
<evidence type="ECO:0000256" key="4">
    <source>
        <dbReference type="SAM" id="Phobius"/>
    </source>
</evidence>
<dbReference type="InterPro" id="IPR034279">
    <property type="entry name" value="CuRO_3_CopA"/>
</dbReference>